<keyword evidence="3" id="KW-1185">Reference proteome</keyword>
<proteinExistence type="predicted"/>
<feature type="transmembrane region" description="Helical" evidence="1">
    <location>
        <begin position="20"/>
        <end position="41"/>
    </location>
</feature>
<dbReference type="EMBL" id="JAFBFC010000001">
    <property type="protein sequence ID" value="MBM7701738.1"/>
    <property type="molecule type" value="Genomic_DNA"/>
</dbReference>
<evidence type="ECO:0000313" key="2">
    <source>
        <dbReference type="EMBL" id="MBM7701738.1"/>
    </source>
</evidence>
<dbReference type="Proteomes" id="UP000809829">
    <property type="component" value="Unassembled WGS sequence"/>
</dbReference>
<sequence length="64" mass="7567">MIYQYLSKVNMRMTSKHGNHVSISIFFLFSQTTITTMMVTLTKNQKKDENQFLSTFILLQNILF</sequence>
<evidence type="ECO:0000313" key="3">
    <source>
        <dbReference type="Proteomes" id="UP000809829"/>
    </source>
</evidence>
<organism evidence="2 3">
    <name type="scientific">Priestia iocasae</name>
    <dbReference type="NCBI Taxonomy" id="2291674"/>
    <lineage>
        <taxon>Bacteria</taxon>
        <taxon>Bacillati</taxon>
        <taxon>Bacillota</taxon>
        <taxon>Bacilli</taxon>
        <taxon>Bacillales</taxon>
        <taxon>Bacillaceae</taxon>
        <taxon>Priestia</taxon>
    </lineage>
</organism>
<name>A0ABS2QQZ3_9BACI</name>
<evidence type="ECO:0000256" key="1">
    <source>
        <dbReference type="SAM" id="Phobius"/>
    </source>
</evidence>
<gene>
    <name evidence="2" type="ORF">JOC83_000564</name>
</gene>
<comment type="caution">
    <text evidence="2">The sequence shown here is derived from an EMBL/GenBank/DDBJ whole genome shotgun (WGS) entry which is preliminary data.</text>
</comment>
<keyword evidence="1" id="KW-1133">Transmembrane helix</keyword>
<keyword evidence="1" id="KW-0812">Transmembrane</keyword>
<protein>
    <submittedName>
        <fullName evidence="2">Uncharacterized protein</fullName>
    </submittedName>
</protein>
<keyword evidence="1" id="KW-0472">Membrane</keyword>
<reference evidence="2 3" key="1">
    <citation type="submission" date="2021-01" db="EMBL/GenBank/DDBJ databases">
        <title>Genomic Encyclopedia of Type Strains, Phase IV (KMG-IV): sequencing the most valuable type-strain genomes for metagenomic binning, comparative biology and taxonomic classification.</title>
        <authorList>
            <person name="Goeker M."/>
        </authorList>
    </citation>
    <scope>NUCLEOTIDE SEQUENCE [LARGE SCALE GENOMIC DNA]</scope>
    <source>
        <strain evidence="2 3">DSM 104297</strain>
    </source>
</reference>
<accession>A0ABS2QQZ3</accession>